<name>A0AAN3D954_BACO1</name>
<protein>
    <submittedName>
        <fullName evidence="1">Uncharacterized protein</fullName>
    </submittedName>
</protein>
<dbReference type="Proteomes" id="UP000005475">
    <property type="component" value="Unassembled WGS sequence"/>
</dbReference>
<evidence type="ECO:0000313" key="2">
    <source>
        <dbReference type="Proteomes" id="UP000005475"/>
    </source>
</evidence>
<comment type="caution">
    <text evidence="1">The sequence shown here is derived from an EMBL/GenBank/DDBJ whole genome shotgun (WGS) entry which is preliminary data.</text>
</comment>
<reference evidence="1 2" key="1">
    <citation type="submission" date="2007-03" db="EMBL/GenBank/DDBJ databases">
        <authorList>
            <person name="Fulton L."/>
            <person name="Clifton S."/>
            <person name="Fulton B."/>
            <person name="Xu J."/>
            <person name="Minx P."/>
            <person name="Pepin K.H."/>
            <person name="Johnson M."/>
            <person name="Thiruvilangam P."/>
            <person name="Bhonagiri V."/>
            <person name="Nash W.E."/>
            <person name="Mardis E.R."/>
            <person name="Wilson R.K."/>
        </authorList>
    </citation>
    <scope>NUCLEOTIDE SEQUENCE [LARGE SCALE GENOMIC DNA]</scope>
    <source>
        <strain evidence="2">ATCC 8483 / DSM 1896 / JCM 5824 / BCRC 10623 / CCUG 4943 / NCTC 11153</strain>
    </source>
</reference>
<dbReference type="EMBL" id="AAXF02000045">
    <property type="protein sequence ID" value="EDO12622.1"/>
    <property type="molecule type" value="Genomic_DNA"/>
</dbReference>
<sequence length="38" mass="4478">MLGCCIVYIDFFLVIYIGKNERFFPNKKAVTGKLLLFY</sequence>
<organism evidence="1 2">
    <name type="scientific">Bacteroides ovatus (strain ATCC 8483 / DSM 1896 / JCM 5824 / BCRC 10623 / CCUG 4943 / NCTC 11153)</name>
    <dbReference type="NCBI Taxonomy" id="411476"/>
    <lineage>
        <taxon>Bacteria</taxon>
        <taxon>Pseudomonadati</taxon>
        <taxon>Bacteroidota</taxon>
        <taxon>Bacteroidia</taxon>
        <taxon>Bacteroidales</taxon>
        <taxon>Bacteroidaceae</taxon>
        <taxon>Bacteroides</taxon>
    </lineage>
</organism>
<evidence type="ECO:0000313" key="1">
    <source>
        <dbReference type="EMBL" id="EDO12622.1"/>
    </source>
</evidence>
<proteinExistence type="predicted"/>
<accession>A0AAN3D954</accession>
<reference evidence="2" key="2">
    <citation type="submission" date="2007-04" db="EMBL/GenBank/DDBJ databases">
        <title>Draft genome sequence of Bacteroides ovatus (ATCC 8483).</title>
        <authorList>
            <person name="Sudarsanam P."/>
            <person name="Ley R."/>
            <person name="Guruge J."/>
            <person name="Turnbaugh P.J."/>
            <person name="Mahowald M."/>
            <person name="Liep D."/>
            <person name="Gordon J."/>
        </authorList>
    </citation>
    <scope>NUCLEOTIDE SEQUENCE [LARGE SCALE GENOMIC DNA]</scope>
    <source>
        <strain evidence="2">ATCC 8483 / DSM 1896 / JCM 5824 / BCRC 10623 / CCUG 4943 / NCTC 11153</strain>
    </source>
</reference>
<gene>
    <name evidence="1" type="ORF">BACOVA_01764</name>
</gene>
<dbReference type="AlphaFoldDB" id="A0AAN3D954"/>